<evidence type="ECO:0000313" key="3">
    <source>
        <dbReference type="EMBL" id="MFC4604173.1"/>
    </source>
</evidence>
<proteinExistence type="predicted"/>
<dbReference type="InterPro" id="IPR058333">
    <property type="entry name" value="DUF8020"/>
</dbReference>
<gene>
    <name evidence="3" type="ORF">ACFO6S_10800</name>
</gene>
<feature type="domain" description="DUF8020" evidence="2">
    <location>
        <begin position="42"/>
        <end position="109"/>
    </location>
</feature>
<sequence length="237" mass="22570">MKLTKLVAVAAITTASLGVAAGTSYAAPAPAAAPAPVDAPSVGWKITNTGDKVIVDTAAGSLSKENNQLVVRDDKGAVVESVPLSLAFAGVAHPIDAKIEGRTATLTTDLSPAAATPVKDIGLPAKDIGLAVKDIDLPAAVTGVRDNITLTAAIGGYLGGATGLVGGCLLGAAVAGVVSAPAALLFGAGPVAGCIGGALLLGAGASLAGTAIGGLGSGAANAQQFITLLNAPPAAKK</sequence>
<evidence type="ECO:0000313" key="4">
    <source>
        <dbReference type="Proteomes" id="UP001595914"/>
    </source>
</evidence>
<keyword evidence="4" id="KW-1185">Reference proteome</keyword>
<dbReference type="EMBL" id="JBHSFO010000004">
    <property type="protein sequence ID" value="MFC4604173.1"/>
    <property type="molecule type" value="Genomic_DNA"/>
</dbReference>
<dbReference type="RefSeq" id="WP_378416747.1">
    <property type="nucleotide sequence ID" value="NZ_JBHSFO010000004.1"/>
</dbReference>
<name>A0ABV9FQL8_9NOCA</name>
<protein>
    <recommendedName>
        <fullName evidence="2">DUF8020 domain-containing protein</fullName>
    </recommendedName>
</protein>
<feature type="chain" id="PRO_5046556560" description="DUF8020 domain-containing protein" evidence="1">
    <location>
        <begin position="27"/>
        <end position="237"/>
    </location>
</feature>
<feature type="signal peptide" evidence="1">
    <location>
        <begin position="1"/>
        <end position="26"/>
    </location>
</feature>
<organism evidence="3 4">
    <name type="scientific">Rhodococcus kronopolitis</name>
    <dbReference type="NCBI Taxonomy" id="1460226"/>
    <lineage>
        <taxon>Bacteria</taxon>
        <taxon>Bacillati</taxon>
        <taxon>Actinomycetota</taxon>
        <taxon>Actinomycetes</taxon>
        <taxon>Mycobacteriales</taxon>
        <taxon>Nocardiaceae</taxon>
        <taxon>Rhodococcus</taxon>
    </lineage>
</organism>
<accession>A0ABV9FQL8</accession>
<evidence type="ECO:0000256" key="1">
    <source>
        <dbReference type="SAM" id="SignalP"/>
    </source>
</evidence>
<reference evidence="4" key="1">
    <citation type="journal article" date="2019" name="Int. J. Syst. Evol. Microbiol.">
        <title>The Global Catalogue of Microorganisms (GCM) 10K type strain sequencing project: providing services to taxonomists for standard genome sequencing and annotation.</title>
        <authorList>
            <consortium name="The Broad Institute Genomics Platform"/>
            <consortium name="The Broad Institute Genome Sequencing Center for Infectious Disease"/>
            <person name="Wu L."/>
            <person name="Ma J."/>
        </authorList>
    </citation>
    <scope>NUCLEOTIDE SEQUENCE [LARGE SCALE GENOMIC DNA]</scope>
    <source>
        <strain evidence="4">CCUG 54520</strain>
    </source>
</reference>
<dbReference type="Proteomes" id="UP001595914">
    <property type="component" value="Unassembled WGS sequence"/>
</dbReference>
<dbReference type="Pfam" id="PF26059">
    <property type="entry name" value="DUF8020"/>
    <property type="match status" value="1"/>
</dbReference>
<evidence type="ECO:0000259" key="2">
    <source>
        <dbReference type="Pfam" id="PF26059"/>
    </source>
</evidence>
<keyword evidence="1" id="KW-0732">Signal</keyword>
<comment type="caution">
    <text evidence="3">The sequence shown here is derived from an EMBL/GenBank/DDBJ whole genome shotgun (WGS) entry which is preliminary data.</text>
</comment>